<evidence type="ECO:0000313" key="9">
    <source>
        <dbReference type="Proteomes" id="UP001217417"/>
    </source>
</evidence>
<dbReference type="GeneID" id="80883694"/>
<organism evidence="8 9">
    <name type="scientific">Lipomyces tetrasporus</name>
    <dbReference type="NCBI Taxonomy" id="54092"/>
    <lineage>
        <taxon>Eukaryota</taxon>
        <taxon>Fungi</taxon>
        <taxon>Dikarya</taxon>
        <taxon>Ascomycota</taxon>
        <taxon>Saccharomycotina</taxon>
        <taxon>Lipomycetes</taxon>
        <taxon>Lipomycetales</taxon>
        <taxon>Lipomycetaceae</taxon>
        <taxon>Lipomyces</taxon>
    </lineage>
</organism>
<comment type="caution">
    <text evidence="8">The sequence shown here is derived from an EMBL/GenBank/DDBJ whole genome shotgun (WGS) entry which is preliminary data.</text>
</comment>
<feature type="compositionally biased region" description="Low complexity" evidence="6">
    <location>
        <begin position="115"/>
        <end position="124"/>
    </location>
</feature>
<dbReference type="AlphaFoldDB" id="A0AAD7QN43"/>
<evidence type="ECO:0000259" key="7">
    <source>
        <dbReference type="PROSITE" id="PS51999"/>
    </source>
</evidence>
<reference evidence="8" key="1">
    <citation type="submission" date="2023-03" db="EMBL/GenBank/DDBJ databases">
        <title>Near-Complete genome sequence of Lipomyces tetrasporous NRRL Y-64009, an oleaginous yeast capable of growing on lignocellulosic hydrolysates.</title>
        <authorList>
            <consortium name="Lawrence Berkeley National Laboratory"/>
            <person name="Jagtap S.S."/>
            <person name="Liu J.-J."/>
            <person name="Walukiewicz H.E."/>
            <person name="Pangilinan J."/>
            <person name="Lipzen A."/>
            <person name="Ahrendt S."/>
            <person name="Koriabine M."/>
            <person name="Cobaugh K."/>
            <person name="Salamov A."/>
            <person name="Yoshinaga Y."/>
            <person name="Ng V."/>
            <person name="Daum C."/>
            <person name="Grigoriev I.V."/>
            <person name="Slininger P.J."/>
            <person name="Dien B.S."/>
            <person name="Jin Y.-S."/>
            <person name="Rao C.V."/>
        </authorList>
    </citation>
    <scope>NUCLEOTIDE SEQUENCE</scope>
    <source>
        <strain evidence="8">NRRL Y-64009</strain>
    </source>
</reference>
<feature type="domain" description="GRF-type" evidence="7">
    <location>
        <begin position="22"/>
        <end position="63"/>
    </location>
</feature>
<keyword evidence="1" id="KW-0479">Metal-binding</keyword>
<dbReference type="PROSITE" id="PS51999">
    <property type="entry name" value="ZF_GRF"/>
    <property type="match status" value="1"/>
</dbReference>
<evidence type="ECO:0000256" key="4">
    <source>
        <dbReference type="PROSITE-ProRule" id="PRU01343"/>
    </source>
</evidence>
<evidence type="ECO:0000256" key="6">
    <source>
        <dbReference type="SAM" id="MobiDB-lite"/>
    </source>
</evidence>
<dbReference type="Proteomes" id="UP001217417">
    <property type="component" value="Unassembled WGS sequence"/>
</dbReference>
<dbReference type="PANTHER" id="PTHR33680">
    <property type="entry name" value="OS07G0190500 PROTEIN"/>
    <property type="match status" value="1"/>
</dbReference>
<dbReference type="RefSeq" id="XP_056041490.1">
    <property type="nucleotide sequence ID" value="XM_056188528.1"/>
</dbReference>
<gene>
    <name evidence="8" type="ORF">POJ06DRAFT_260779</name>
</gene>
<keyword evidence="9" id="KW-1185">Reference proteome</keyword>
<dbReference type="InterPro" id="IPR010666">
    <property type="entry name" value="Znf_GRF"/>
</dbReference>
<feature type="region of interest" description="Disordered" evidence="6">
    <location>
        <begin position="68"/>
        <end position="100"/>
    </location>
</feature>
<protein>
    <recommendedName>
        <fullName evidence="7">GRF-type domain-containing protein</fullName>
    </recommendedName>
</protein>
<evidence type="ECO:0000313" key="8">
    <source>
        <dbReference type="EMBL" id="KAJ8098040.1"/>
    </source>
</evidence>
<keyword evidence="2 4" id="KW-0863">Zinc-finger</keyword>
<dbReference type="EMBL" id="JARPMG010000010">
    <property type="protein sequence ID" value="KAJ8098040.1"/>
    <property type="molecule type" value="Genomic_DNA"/>
</dbReference>
<feature type="region of interest" description="Disordered" evidence="6">
    <location>
        <begin position="115"/>
        <end position="135"/>
    </location>
</feature>
<evidence type="ECO:0000256" key="5">
    <source>
        <dbReference type="SAM" id="Coils"/>
    </source>
</evidence>
<accession>A0AAD7QN43</accession>
<proteinExistence type="predicted"/>
<name>A0AAD7QN43_9ASCO</name>
<feature type="coiled-coil region" evidence="5">
    <location>
        <begin position="145"/>
        <end position="207"/>
    </location>
</feature>
<dbReference type="GO" id="GO:0008270">
    <property type="term" value="F:zinc ion binding"/>
    <property type="evidence" value="ECO:0007669"/>
    <property type="project" value="UniProtKB-KW"/>
</dbReference>
<dbReference type="PANTHER" id="PTHR33680:SF1">
    <property type="entry name" value="OS05G0489500 PROTEIN"/>
    <property type="match status" value="1"/>
</dbReference>
<dbReference type="Pfam" id="PF06839">
    <property type="entry name" value="Zn_ribbon_GRF"/>
    <property type="match status" value="1"/>
</dbReference>
<keyword evidence="5" id="KW-0175">Coiled coil</keyword>
<keyword evidence="3" id="KW-0862">Zinc</keyword>
<sequence>MGSGDRGSSRYAGLYQGGVWKCDCTWHPQAAYREVKKEGRNKGRFFYSCATGKCNFFLWEDDARPREGYARPTQAQVPQPGSVDLSPVAGTHASREPTQPQIRMNISPVATARAASAAGSSVGSEKTANDDDEKVGGEVGFDAVYKEWTHAVAQSEARLNLLESENMRLLSQRGVVIEKIGRLRDKIARDEEELLSLKARRRDLESQVHRRR</sequence>
<evidence type="ECO:0000256" key="3">
    <source>
        <dbReference type="ARBA" id="ARBA00022833"/>
    </source>
</evidence>
<evidence type="ECO:0000256" key="2">
    <source>
        <dbReference type="ARBA" id="ARBA00022771"/>
    </source>
</evidence>
<evidence type="ECO:0000256" key="1">
    <source>
        <dbReference type="ARBA" id="ARBA00022723"/>
    </source>
</evidence>